<keyword evidence="1" id="KW-0812">Transmembrane</keyword>
<name>A0A8S5L6V7_9CAUD</name>
<keyword evidence="1" id="KW-0472">Membrane</keyword>
<dbReference type="EMBL" id="BK014646">
    <property type="protein sequence ID" value="DAD65639.1"/>
    <property type="molecule type" value="Genomic_DNA"/>
</dbReference>
<evidence type="ECO:0000256" key="1">
    <source>
        <dbReference type="SAM" id="Phobius"/>
    </source>
</evidence>
<feature type="transmembrane region" description="Helical" evidence="1">
    <location>
        <begin position="30"/>
        <end position="51"/>
    </location>
</feature>
<proteinExistence type="predicted"/>
<organism evidence="2">
    <name type="scientific">Siphoviridae sp. ct45W1</name>
    <dbReference type="NCBI Taxonomy" id="2823562"/>
    <lineage>
        <taxon>Viruses</taxon>
        <taxon>Duplodnaviria</taxon>
        <taxon>Heunggongvirae</taxon>
        <taxon>Uroviricota</taxon>
        <taxon>Caudoviricetes</taxon>
    </lineage>
</organism>
<keyword evidence="1" id="KW-1133">Transmembrane helix</keyword>
<accession>A0A8S5L6V7</accession>
<protein>
    <submittedName>
        <fullName evidence="2">Uncharacterized protein</fullName>
    </submittedName>
</protein>
<reference evidence="2" key="1">
    <citation type="journal article" date="2021" name="Proc. Natl. Acad. Sci. U.S.A.">
        <title>A Catalog of Tens of Thousands of Viruses from Human Metagenomes Reveals Hidden Associations with Chronic Diseases.</title>
        <authorList>
            <person name="Tisza M.J."/>
            <person name="Buck C.B."/>
        </authorList>
    </citation>
    <scope>NUCLEOTIDE SEQUENCE</scope>
    <source>
        <strain evidence="2">Ct45W1</strain>
    </source>
</reference>
<evidence type="ECO:0000313" key="2">
    <source>
        <dbReference type="EMBL" id="DAD65639.1"/>
    </source>
</evidence>
<sequence length="57" mass="6207">MTAVTPRCPTIRGGRPPWSSVTHGTTTSRAHAYSSLSLFLYISFTLSLSLYKKEGSS</sequence>